<dbReference type="Gene3D" id="3.40.1830.10">
    <property type="entry name" value="Thermophilic metalloprotease (M29)"/>
    <property type="match status" value="1"/>
</dbReference>
<organism evidence="10 11">
    <name type="scientific">Solidesulfovibrio carbinolicus</name>
    <dbReference type="NCBI Taxonomy" id="296842"/>
    <lineage>
        <taxon>Bacteria</taxon>
        <taxon>Pseudomonadati</taxon>
        <taxon>Thermodesulfobacteriota</taxon>
        <taxon>Desulfovibrionia</taxon>
        <taxon>Desulfovibrionales</taxon>
        <taxon>Desulfovibrionaceae</taxon>
        <taxon>Solidesulfovibrio</taxon>
    </lineage>
</organism>
<evidence type="ECO:0000256" key="4">
    <source>
        <dbReference type="ARBA" id="ARBA00008236"/>
    </source>
</evidence>
<comment type="similarity">
    <text evidence="4">Belongs to the peptidase M29 family.</text>
</comment>
<comment type="cofactor">
    <cofactor evidence="2">
        <name>Mg(2+)</name>
        <dbReference type="ChEBI" id="CHEBI:18420"/>
    </cofactor>
</comment>
<proteinExistence type="inferred from homology"/>
<dbReference type="GO" id="GO:0046872">
    <property type="term" value="F:metal ion binding"/>
    <property type="evidence" value="ECO:0007669"/>
    <property type="project" value="UniProtKB-KW"/>
</dbReference>
<protein>
    <submittedName>
        <fullName evidence="10">Aminopeptidase</fullName>
    </submittedName>
</protein>
<dbReference type="InterPro" id="IPR000787">
    <property type="entry name" value="Peptidase_M29"/>
</dbReference>
<evidence type="ECO:0000256" key="1">
    <source>
        <dbReference type="ARBA" id="ARBA00001941"/>
    </source>
</evidence>
<dbReference type="OrthoDB" id="9803993at2"/>
<evidence type="ECO:0000256" key="8">
    <source>
        <dbReference type="ARBA" id="ARBA00022801"/>
    </source>
</evidence>
<dbReference type="Pfam" id="PF02073">
    <property type="entry name" value="Peptidase_M29"/>
    <property type="match status" value="1"/>
</dbReference>
<dbReference type="PANTHER" id="PTHR34448">
    <property type="entry name" value="AMINOPEPTIDASE"/>
    <property type="match status" value="1"/>
</dbReference>
<keyword evidence="5 10" id="KW-0031">Aminopeptidase</keyword>
<keyword evidence="11" id="KW-1185">Reference proteome</keyword>
<accession>A0A4P6HLP9</accession>
<sequence>MLTRPQLDKYADVLVWGLLTSRTEPYKPGDVVLVQYELAALKLAEAVYAKLLERGINPVPRLALTPAMESAFYGKADEAQLVFQAPGQAELHENLHGAMHLLGPDSLTHLSGVDPKRIAAAAVARKPLRDILVRREERGEFGWTLCLYPTAELAAKAGLSKKDYAAQVVAACFLKDSDPVARWRALYEEVREIKAWLGSIKADYLHVESAGVDLKVSIGERRRWLGLSGHNIPSFEIFTSPDWRGISGRYFADQPSYRSGNLVSGVRLTFKDGQVAEVSAEQGEQFVRKQLAMDPGASRIGEFSLTDRRFSRIDKFMANTLYDENFGGPNGNCHVAVGSSYSDTYDGDPASLDAAKKAELGFNDSALHWDLVNTEPKRVRAHLADGSDVTIYEDGQFTY</sequence>
<dbReference type="KEGG" id="dcb:C3Y92_09925"/>
<dbReference type="AlphaFoldDB" id="A0A4P6HLP9"/>
<evidence type="ECO:0000256" key="5">
    <source>
        <dbReference type="ARBA" id="ARBA00022438"/>
    </source>
</evidence>
<evidence type="ECO:0000313" key="10">
    <source>
        <dbReference type="EMBL" id="QAZ67524.1"/>
    </source>
</evidence>
<name>A0A4P6HLP9_9BACT</name>
<dbReference type="RefSeq" id="WP_129352192.1">
    <property type="nucleotide sequence ID" value="NZ_CP026538.1"/>
</dbReference>
<dbReference type="Proteomes" id="UP000293296">
    <property type="component" value="Chromosome"/>
</dbReference>
<keyword evidence="8" id="KW-0378">Hydrolase</keyword>
<comment type="cofactor">
    <cofactor evidence="3">
        <name>Zn(2+)</name>
        <dbReference type="ChEBI" id="CHEBI:29105"/>
    </cofactor>
</comment>
<evidence type="ECO:0000256" key="6">
    <source>
        <dbReference type="ARBA" id="ARBA00022670"/>
    </source>
</evidence>
<keyword evidence="7" id="KW-0479">Metal-binding</keyword>
<comment type="cofactor">
    <cofactor evidence="1">
        <name>Co(2+)</name>
        <dbReference type="ChEBI" id="CHEBI:48828"/>
    </cofactor>
</comment>
<evidence type="ECO:0000313" key="11">
    <source>
        <dbReference type="Proteomes" id="UP000293296"/>
    </source>
</evidence>
<dbReference type="GO" id="GO:0004177">
    <property type="term" value="F:aminopeptidase activity"/>
    <property type="evidence" value="ECO:0007669"/>
    <property type="project" value="UniProtKB-KW"/>
</dbReference>
<dbReference type="GO" id="GO:0006508">
    <property type="term" value="P:proteolysis"/>
    <property type="evidence" value="ECO:0007669"/>
    <property type="project" value="UniProtKB-KW"/>
</dbReference>
<dbReference type="EMBL" id="CP026538">
    <property type="protein sequence ID" value="QAZ67524.1"/>
    <property type="molecule type" value="Genomic_DNA"/>
</dbReference>
<keyword evidence="9" id="KW-0482">Metalloprotease</keyword>
<keyword evidence="6" id="KW-0645">Protease</keyword>
<evidence type="ECO:0000256" key="7">
    <source>
        <dbReference type="ARBA" id="ARBA00022723"/>
    </source>
</evidence>
<evidence type="ECO:0000256" key="9">
    <source>
        <dbReference type="ARBA" id="ARBA00023049"/>
    </source>
</evidence>
<gene>
    <name evidence="10" type="ORF">C3Y92_09925</name>
</gene>
<dbReference type="GO" id="GO:0008237">
    <property type="term" value="F:metallopeptidase activity"/>
    <property type="evidence" value="ECO:0007669"/>
    <property type="project" value="UniProtKB-KW"/>
</dbReference>
<dbReference type="PANTHER" id="PTHR34448:SF3">
    <property type="entry name" value="AMINOPEPTIDASE AMPS"/>
    <property type="match status" value="1"/>
</dbReference>
<evidence type="ECO:0000256" key="3">
    <source>
        <dbReference type="ARBA" id="ARBA00001947"/>
    </source>
</evidence>
<evidence type="ECO:0000256" key="2">
    <source>
        <dbReference type="ARBA" id="ARBA00001946"/>
    </source>
</evidence>
<dbReference type="InterPro" id="IPR035097">
    <property type="entry name" value="M29_N-terminal"/>
</dbReference>
<reference evidence="10 11" key="1">
    <citation type="submission" date="2018-02" db="EMBL/GenBank/DDBJ databases">
        <title>Genome sequence of Desulfovibrio carbinolicus DSM 3852.</title>
        <authorList>
            <person name="Wilbanks E."/>
            <person name="Skennerton C.T."/>
            <person name="Orphan V.J."/>
        </authorList>
    </citation>
    <scope>NUCLEOTIDE SEQUENCE [LARGE SCALE GENOMIC DNA]</scope>
    <source>
        <strain evidence="10 11">DSM 3852</strain>
    </source>
</reference>
<dbReference type="SUPFAM" id="SSF144052">
    <property type="entry name" value="Thermophilic metalloprotease-like"/>
    <property type="match status" value="1"/>
</dbReference>
<dbReference type="InterPro" id="IPR052170">
    <property type="entry name" value="M29_Exopeptidase"/>
</dbReference>